<dbReference type="Proteomes" id="UP001187192">
    <property type="component" value="Unassembled WGS sequence"/>
</dbReference>
<evidence type="ECO:0000313" key="1">
    <source>
        <dbReference type="EMBL" id="GMN62032.1"/>
    </source>
</evidence>
<reference evidence="1" key="1">
    <citation type="submission" date="2023-07" db="EMBL/GenBank/DDBJ databases">
        <title>draft genome sequence of fig (Ficus carica).</title>
        <authorList>
            <person name="Takahashi T."/>
            <person name="Nishimura K."/>
        </authorList>
    </citation>
    <scope>NUCLEOTIDE SEQUENCE</scope>
</reference>
<organism evidence="1 2">
    <name type="scientific">Ficus carica</name>
    <name type="common">Common fig</name>
    <dbReference type="NCBI Taxonomy" id="3494"/>
    <lineage>
        <taxon>Eukaryota</taxon>
        <taxon>Viridiplantae</taxon>
        <taxon>Streptophyta</taxon>
        <taxon>Embryophyta</taxon>
        <taxon>Tracheophyta</taxon>
        <taxon>Spermatophyta</taxon>
        <taxon>Magnoliopsida</taxon>
        <taxon>eudicotyledons</taxon>
        <taxon>Gunneridae</taxon>
        <taxon>Pentapetalae</taxon>
        <taxon>rosids</taxon>
        <taxon>fabids</taxon>
        <taxon>Rosales</taxon>
        <taxon>Moraceae</taxon>
        <taxon>Ficeae</taxon>
        <taxon>Ficus</taxon>
    </lineage>
</organism>
<evidence type="ECO:0000313" key="2">
    <source>
        <dbReference type="Proteomes" id="UP001187192"/>
    </source>
</evidence>
<dbReference type="EMBL" id="BTGU01000121">
    <property type="protein sequence ID" value="GMN62032.1"/>
    <property type="molecule type" value="Genomic_DNA"/>
</dbReference>
<dbReference type="AlphaFoldDB" id="A0AA88J519"/>
<keyword evidence="2" id="KW-1185">Reference proteome</keyword>
<gene>
    <name evidence="1" type="ORF">TIFTF001_031095</name>
</gene>
<comment type="caution">
    <text evidence="1">The sequence shown here is derived from an EMBL/GenBank/DDBJ whole genome shotgun (WGS) entry which is preliminary data.</text>
</comment>
<accession>A0AA88J519</accession>
<protein>
    <submittedName>
        <fullName evidence="1">Uncharacterized protein</fullName>
    </submittedName>
</protein>
<sequence length="156" mass="16972">MLCHGQLKHMRKVVAAIVARCNRLGSEAVDFGVGVILPQVQCAPSNLNKVGVWNLTGKVVSQTLERKSDGIEWSRLYGVKAVVGWKPLGKKFGAAKLGCVELLKIATMDGIGVLMVDALNRLQLLVFCHPLGQLKQHLSRSYDSGCCVVVVCKYQP</sequence>
<proteinExistence type="predicted"/>
<name>A0AA88J519_FICCA</name>